<evidence type="ECO:0000256" key="1">
    <source>
        <dbReference type="SAM" id="Phobius"/>
    </source>
</evidence>
<reference evidence="2 3" key="1">
    <citation type="submission" date="2017-10" db="EMBL/GenBank/DDBJ databases">
        <title>Bacillus sp. nov., a halophilic bacterium isolated from a Yangshapao Lake.</title>
        <authorList>
            <person name="Wang H."/>
        </authorList>
    </citation>
    <scope>NUCLEOTIDE SEQUENCE [LARGE SCALE GENOMIC DNA]</scope>
    <source>
        <strain evidence="2 3">YSP-3</strain>
    </source>
</reference>
<dbReference type="AlphaFoldDB" id="A0A2W0HJB7"/>
<gene>
    <name evidence="2" type="ORF">CR205_03145</name>
</gene>
<keyword evidence="1" id="KW-0472">Membrane</keyword>
<protein>
    <submittedName>
        <fullName evidence="2">Uncharacterized protein</fullName>
    </submittedName>
</protein>
<dbReference type="EMBL" id="PDOF01000001">
    <property type="protein sequence ID" value="PYZ97605.1"/>
    <property type="molecule type" value="Genomic_DNA"/>
</dbReference>
<accession>A0A2W0HJB7</accession>
<comment type="caution">
    <text evidence="2">The sequence shown here is derived from an EMBL/GenBank/DDBJ whole genome shotgun (WGS) entry which is preliminary data.</text>
</comment>
<evidence type="ECO:0000313" key="3">
    <source>
        <dbReference type="Proteomes" id="UP000248066"/>
    </source>
</evidence>
<feature type="transmembrane region" description="Helical" evidence="1">
    <location>
        <begin position="77"/>
        <end position="95"/>
    </location>
</feature>
<organism evidence="2 3">
    <name type="scientific">Alteribacter lacisalsi</name>
    <dbReference type="NCBI Taxonomy" id="2045244"/>
    <lineage>
        <taxon>Bacteria</taxon>
        <taxon>Bacillati</taxon>
        <taxon>Bacillota</taxon>
        <taxon>Bacilli</taxon>
        <taxon>Bacillales</taxon>
        <taxon>Bacillaceae</taxon>
        <taxon>Alteribacter</taxon>
    </lineage>
</organism>
<name>A0A2W0HJB7_9BACI</name>
<feature type="transmembrane region" description="Helical" evidence="1">
    <location>
        <begin position="7"/>
        <end position="26"/>
    </location>
</feature>
<dbReference type="Proteomes" id="UP000248066">
    <property type="component" value="Unassembled WGS sequence"/>
</dbReference>
<proteinExistence type="predicted"/>
<keyword evidence="1" id="KW-0812">Transmembrane</keyword>
<dbReference type="RefSeq" id="WP_110516847.1">
    <property type="nucleotide sequence ID" value="NZ_PDOF01000001.1"/>
</dbReference>
<keyword evidence="1" id="KW-1133">Transmembrane helix</keyword>
<feature type="transmembrane region" description="Helical" evidence="1">
    <location>
        <begin position="115"/>
        <end position="133"/>
    </location>
</feature>
<evidence type="ECO:0000313" key="2">
    <source>
        <dbReference type="EMBL" id="PYZ97605.1"/>
    </source>
</evidence>
<sequence>MKAFITYAGLTLFFGIILYAGLHQLQQLRIESQQTFNIAPLVIYTTLFPVLLGALLRIPRFIKDVQAGFFGFNWAKFAAIAVPALYVTFAPLLALTEWAHQIPFFTQITPFNGSAITIAGMIAGYVLLDSFILRKAPEHPDSMSKRTA</sequence>
<dbReference type="OrthoDB" id="1798014at2"/>
<feature type="transmembrane region" description="Helical" evidence="1">
    <location>
        <begin position="38"/>
        <end position="56"/>
    </location>
</feature>
<keyword evidence="3" id="KW-1185">Reference proteome</keyword>